<evidence type="ECO:0000313" key="1">
    <source>
        <dbReference type="EMBL" id="MBB4066237.1"/>
    </source>
</evidence>
<protein>
    <submittedName>
        <fullName evidence="1">Uncharacterized protein</fullName>
    </submittedName>
</protein>
<evidence type="ECO:0000313" key="2">
    <source>
        <dbReference type="Proteomes" id="UP000528286"/>
    </source>
</evidence>
<accession>A0A7W6J7M9</accession>
<dbReference type="RefSeq" id="WP_183367529.1">
    <property type="nucleotide sequence ID" value="NZ_JACIEZ010000008.1"/>
</dbReference>
<organism evidence="1 2">
    <name type="scientific">Gellertiella hungarica</name>
    <dbReference type="NCBI Taxonomy" id="1572859"/>
    <lineage>
        <taxon>Bacteria</taxon>
        <taxon>Pseudomonadati</taxon>
        <taxon>Pseudomonadota</taxon>
        <taxon>Alphaproteobacteria</taxon>
        <taxon>Hyphomicrobiales</taxon>
        <taxon>Rhizobiaceae</taxon>
        <taxon>Gellertiella</taxon>
    </lineage>
</organism>
<sequence>MSEERISKVVCGVIDWSRAPRRAKWWALDADGNAHWFLEPNVAAFTDFWFGEVVDAPTFDFQGDWRTSLAMRPVESSE</sequence>
<reference evidence="1 2" key="1">
    <citation type="submission" date="2020-08" db="EMBL/GenBank/DDBJ databases">
        <title>Genomic Encyclopedia of Type Strains, Phase IV (KMG-IV): sequencing the most valuable type-strain genomes for metagenomic binning, comparative biology and taxonomic classification.</title>
        <authorList>
            <person name="Goeker M."/>
        </authorList>
    </citation>
    <scope>NUCLEOTIDE SEQUENCE [LARGE SCALE GENOMIC DNA]</scope>
    <source>
        <strain evidence="1 2">DSM 29853</strain>
    </source>
</reference>
<dbReference type="Proteomes" id="UP000528286">
    <property type="component" value="Unassembled WGS sequence"/>
</dbReference>
<gene>
    <name evidence="1" type="ORF">GGR23_003452</name>
</gene>
<dbReference type="AlphaFoldDB" id="A0A7W6J7M9"/>
<comment type="caution">
    <text evidence="1">The sequence shown here is derived from an EMBL/GenBank/DDBJ whole genome shotgun (WGS) entry which is preliminary data.</text>
</comment>
<proteinExistence type="predicted"/>
<dbReference type="EMBL" id="JACIEZ010000008">
    <property type="protein sequence ID" value="MBB4066237.1"/>
    <property type="molecule type" value="Genomic_DNA"/>
</dbReference>
<keyword evidence="2" id="KW-1185">Reference proteome</keyword>
<name>A0A7W6J7M9_9HYPH</name>